<keyword evidence="5 8" id="KW-0812">Transmembrane</keyword>
<organism evidence="10 11">
    <name type="scientific">Paenibacillus elgii</name>
    <dbReference type="NCBI Taxonomy" id="189691"/>
    <lineage>
        <taxon>Bacteria</taxon>
        <taxon>Bacillati</taxon>
        <taxon>Bacillota</taxon>
        <taxon>Bacilli</taxon>
        <taxon>Bacillales</taxon>
        <taxon>Paenibacillaceae</taxon>
        <taxon>Paenibacillus</taxon>
    </lineage>
</organism>
<comment type="caution">
    <text evidence="10">The sequence shown here is derived from an EMBL/GenBank/DDBJ whole genome shotgun (WGS) entry which is preliminary data.</text>
</comment>
<dbReference type="GO" id="GO:0005886">
    <property type="term" value="C:plasma membrane"/>
    <property type="evidence" value="ECO:0007669"/>
    <property type="project" value="UniProtKB-SubCell"/>
</dbReference>
<evidence type="ECO:0000256" key="2">
    <source>
        <dbReference type="ARBA" id="ARBA00008335"/>
    </source>
</evidence>
<gene>
    <name evidence="10" type="ORF">C8Z91_20750</name>
</gene>
<evidence type="ECO:0000256" key="7">
    <source>
        <dbReference type="ARBA" id="ARBA00023136"/>
    </source>
</evidence>
<keyword evidence="7 8" id="KW-0472">Membrane</keyword>
<reference evidence="10 11" key="1">
    <citation type="submission" date="2018-03" db="EMBL/GenBank/DDBJ databases">
        <title>Genome sequence of Paenibacillus elgii strain AC13 an antimicrobial compound producing bacteria.</title>
        <authorList>
            <person name="Kurokawa A.S."/>
            <person name="Araujo J.F."/>
            <person name="Costa R.A."/>
            <person name="Ortega D.B."/>
            <person name="Pires A.S."/>
            <person name="Pappas G.J.Jr."/>
            <person name="Franco O.L."/>
            <person name="Barreto C."/>
            <person name="Magalhaes B.S."/>
            <person name="Kruger R.H."/>
        </authorList>
    </citation>
    <scope>NUCLEOTIDE SEQUENCE [LARGE SCALE GENOMIC DNA]</scope>
    <source>
        <strain evidence="10 11">AC13</strain>
    </source>
</reference>
<feature type="transmembrane region" description="Helical" evidence="8">
    <location>
        <begin position="174"/>
        <end position="193"/>
    </location>
</feature>
<keyword evidence="3" id="KW-0813">Transport</keyword>
<evidence type="ECO:0000256" key="6">
    <source>
        <dbReference type="ARBA" id="ARBA00022989"/>
    </source>
</evidence>
<feature type="transmembrane region" description="Helical" evidence="8">
    <location>
        <begin position="85"/>
        <end position="104"/>
    </location>
</feature>
<evidence type="ECO:0000313" key="11">
    <source>
        <dbReference type="Proteomes" id="UP000244184"/>
    </source>
</evidence>
<dbReference type="RefSeq" id="WP_108533018.1">
    <property type="nucleotide sequence ID" value="NZ_PYHP01000054.1"/>
</dbReference>
<feature type="transmembrane region" description="Helical" evidence="8">
    <location>
        <begin position="54"/>
        <end position="73"/>
    </location>
</feature>
<dbReference type="AlphaFoldDB" id="A0A2T6FZJ5"/>
<dbReference type="GO" id="GO:0022857">
    <property type="term" value="F:transmembrane transporter activity"/>
    <property type="evidence" value="ECO:0007669"/>
    <property type="project" value="InterPro"/>
</dbReference>
<evidence type="ECO:0000313" key="10">
    <source>
        <dbReference type="EMBL" id="PUA37338.1"/>
    </source>
</evidence>
<dbReference type="InterPro" id="IPR011701">
    <property type="entry name" value="MFS"/>
</dbReference>
<accession>A0A2T6FZJ5</accession>
<feature type="transmembrane region" description="Helical" evidence="8">
    <location>
        <begin position="373"/>
        <end position="393"/>
    </location>
</feature>
<evidence type="ECO:0000256" key="8">
    <source>
        <dbReference type="SAM" id="Phobius"/>
    </source>
</evidence>
<feature type="transmembrane region" description="Helical" evidence="8">
    <location>
        <begin position="259"/>
        <end position="280"/>
    </location>
</feature>
<keyword evidence="6 8" id="KW-1133">Transmembrane helix</keyword>
<dbReference type="Proteomes" id="UP000244184">
    <property type="component" value="Unassembled WGS sequence"/>
</dbReference>
<protein>
    <submittedName>
        <fullName evidence="10">MFS transporter</fullName>
    </submittedName>
</protein>
<proteinExistence type="inferred from homology"/>
<comment type="subcellular location">
    <subcellularLocation>
        <location evidence="1">Cell membrane</location>
        <topology evidence="1">Multi-pass membrane protein</topology>
    </subcellularLocation>
</comment>
<dbReference type="PROSITE" id="PS50850">
    <property type="entry name" value="MFS"/>
    <property type="match status" value="1"/>
</dbReference>
<keyword evidence="4" id="KW-1003">Cell membrane</keyword>
<feature type="transmembrane region" description="Helical" evidence="8">
    <location>
        <begin position="310"/>
        <end position="333"/>
    </location>
</feature>
<dbReference type="CDD" id="cd17324">
    <property type="entry name" value="MFS_NepI_like"/>
    <property type="match status" value="1"/>
</dbReference>
<feature type="transmembrane region" description="Helical" evidence="8">
    <location>
        <begin position="21"/>
        <end position="42"/>
    </location>
</feature>
<evidence type="ECO:0000259" key="9">
    <source>
        <dbReference type="PROSITE" id="PS50850"/>
    </source>
</evidence>
<dbReference type="InterPro" id="IPR036259">
    <property type="entry name" value="MFS_trans_sf"/>
</dbReference>
<feature type="transmembrane region" description="Helical" evidence="8">
    <location>
        <begin position="220"/>
        <end position="239"/>
    </location>
</feature>
<feature type="transmembrane region" description="Helical" evidence="8">
    <location>
        <begin position="144"/>
        <end position="162"/>
    </location>
</feature>
<feature type="transmembrane region" description="Helical" evidence="8">
    <location>
        <begin position="345"/>
        <end position="367"/>
    </location>
</feature>
<dbReference type="PANTHER" id="PTHR43271">
    <property type="entry name" value="BLL2771 PROTEIN"/>
    <property type="match status" value="1"/>
</dbReference>
<dbReference type="SUPFAM" id="SSF103473">
    <property type="entry name" value="MFS general substrate transporter"/>
    <property type="match status" value="1"/>
</dbReference>
<dbReference type="PANTHER" id="PTHR43271:SF2">
    <property type="entry name" value="BLL2771 PROTEIN"/>
    <property type="match status" value="1"/>
</dbReference>
<evidence type="ECO:0000256" key="5">
    <source>
        <dbReference type="ARBA" id="ARBA00022692"/>
    </source>
</evidence>
<dbReference type="InterPro" id="IPR020846">
    <property type="entry name" value="MFS_dom"/>
</dbReference>
<evidence type="ECO:0000256" key="1">
    <source>
        <dbReference type="ARBA" id="ARBA00004651"/>
    </source>
</evidence>
<evidence type="ECO:0000256" key="3">
    <source>
        <dbReference type="ARBA" id="ARBA00022448"/>
    </source>
</evidence>
<dbReference type="EMBL" id="PYHP01000054">
    <property type="protein sequence ID" value="PUA37338.1"/>
    <property type="molecule type" value="Genomic_DNA"/>
</dbReference>
<name>A0A2T6FZJ5_9BACL</name>
<feature type="domain" description="Major facilitator superfamily (MFS) profile" evidence="9">
    <location>
        <begin position="18"/>
        <end position="398"/>
    </location>
</feature>
<dbReference type="Gene3D" id="1.20.1250.20">
    <property type="entry name" value="MFS general substrate transporter like domains"/>
    <property type="match status" value="2"/>
</dbReference>
<evidence type="ECO:0000256" key="4">
    <source>
        <dbReference type="ARBA" id="ARBA00022475"/>
    </source>
</evidence>
<feature type="transmembrane region" description="Helical" evidence="8">
    <location>
        <begin position="110"/>
        <end position="132"/>
    </location>
</feature>
<feature type="transmembrane region" description="Helical" evidence="8">
    <location>
        <begin position="287"/>
        <end position="304"/>
    </location>
</feature>
<dbReference type="Pfam" id="PF07690">
    <property type="entry name" value="MFS_1"/>
    <property type="match status" value="1"/>
</dbReference>
<sequence length="402" mass="42350">MTEFVGKVRLSSDKNYPLMTAILVWCALVVVSSLYITLPMASVFADTFKVTPEIAAWTSSAFSFAYAVGFLLFGPLSDRYGRKQLMLSGLVALLFITPLLGLMTSLSGLIALRVVQGLAAATFGPSALAYVVEMFPLEKRVATVGFVSTGFLMAGIAGQLFSSLVSQNLGWPSVFYILGALYFLSTILLSNFLPKGEARGTEANVLASFKQMVAVLFRKPLFFCYVITGTLLLSFVGMYTTLGNYLTQAPFALTANQILTVRAAGILGMILSPFAGQLVARYGLKPVLQAGLILGAVGLTAVGISSSLPVLVGMSVVFVAGISITVPTLISLIGNLAGEARGAAVTLYTFILFIGATLGPIIALNLQKTGSCVLALGTFALLLAAAFGLSYFVKTQGPNETK</sequence>
<comment type="similarity">
    <text evidence="2">Belongs to the major facilitator superfamily.</text>
</comment>